<keyword evidence="8" id="KW-1185">Reference proteome</keyword>
<proteinExistence type="predicted"/>
<dbReference type="Gene3D" id="2.102.10.10">
    <property type="entry name" value="Rieske [2Fe-2S] iron-sulphur domain"/>
    <property type="match status" value="1"/>
</dbReference>
<dbReference type="Proteomes" id="UP000264541">
    <property type="component" value="Unassembled WGS sequence"/>
</dbReference>
<evidence type="ECO:0000256" key="1">
    <source>
        <dbReference type="ARBA" id="ARBA00022714"/>
    </source>
</evidence>
<dbReference type="Pfam" id="PF00355">
    <property type="entry name" value="Rieske"/>
    <property type="match status" value="1"/>
</dbReference>
<dbReference type="InterPro" id="IPR038010">
    <property type="entry name" value="YhfW_C"/>
</dbReference>
<dbReference type="GO" id="GO:0005737">
    <property type="term" value="C:cytoplasm"/>
    <property type="evidence" value="ECO:0007669"/>
    <property type="project" value="TreeGrafter"/>
</dbReference>
<dbReference type="PROSITE" id="PS51296">
    <property type="entry name" value="RIESKE"/>
    <property type="match status" value="1"/>
</dbReference>
<name>A0A372LNG2_9BACI</name>
<dbReference type="FunFam" id="2.102.10.10:FF:000014">
    <property type="entry name" value="Oxidoreductase, FAD dependent"/>
    <property type="match status" value="1"/>
</dbReference>
<evidence type="ECO:0000256" key="2">
    <source>
        <dbReference type="ARBA" id="ARBA00022723"/>
    </source>
</evidence>
<accession>A0A372LNG2</accession>
<reference evidence="7 8" key="1">
    <citation type="submission" date="2018-08" db="EMBL/GenBank/DDBJ databases">
        <title>Bacillus chawlae sp. nov., Bacillus glennii sp. nov., and Bacillus saganii sp. nov. Isolated from the Vehicle Assembly Building at Kennedy Space Center where the Viking Spacecraft were Assembled.</title>
        <authorList>
            <person name="Seuylemezian A."/>
            <person name="Vaishampayan P."/>
        </authorList>
    </citation>
    <scope>NUCLEOTIDE SEQUENCE [LARGE SCALE GENOMIC DNA]</scope>
    <source>
        <strain evidence="7 8">V47-23a</strain>
    </source>
</reference>
<organism evidence="7 8">
    <name type="scientific">Peribacillus saganii</name>
    <dbReference type="NCBI Taxonomy" id="2303992"/>
    <lineage>
        <taxon>Bacteria</taxon>
        <taxon>Bacillati</taxon>
        <taxon>Bacillota</taxon>
        <taxon>Bacilli</taxon>
        <taxon>Bacillales</taxon>
        <taxon>Bacillaceae</taxon>
        <taxon>Peribacillus</taxon>
    </lineage>
</organism>
<dbReference type="InterPro" id="IPR036922">
    <property type="entry name" value="Rieske_2Fe-2S_sf"/>
</dbReference>
<evidence type="ECO:0000256" key="5">
    <source>
        <dbReference type="ARBA" id="ARBA00023157"/>
    </source>
</evidence>
<keyword evidence="1" id="KW-0001">2Fe-2S</keyword>
<dbReference type="Gene3D" id="3.50.50.60">
    <property type="entry name" value="FAD/NAD(P)-binding domain"/>
    <property type="match status" value="1"/>
</dbReference>
<dbReference type="InterPro" id="IPR005805">
    <property type="entry name" value="Rieske_Fe-S_prot_C"/>
</dbReference>
<dbReference type="PRINTS" id="PR00162">
    <property type="entry name" value="RIESKE"/>
</dbReference>
<dbReference type="SUPFAM" id="SSF50022">
    <property type="entry name" value="ISP domain"/>
    <property type="match status" value="1"/>
</dbReference>
<dbReference type="GO" id="GO:0051537">
    <property type="term" value="F:2 iron, 2 sulfur cluster binding"/>
    <property type="evidence" value="ECO:0007669"/>
    <property type="project" value="UniProtKB-KW"/>
</dbReference>
<dbReference type="PANTHER" id="PTHR13847:SF274">
    <property type="entry name" value="RIESKE 2FE-2S IRON-SULFUR PROTEIN YHFW-RELATED"/>
    <property type="match status" value="1"/>
</dbReference>
<dbReference type="GO" id="GO:0016020">
    <property type="term" value="C:membrane"/>
    <property type="evidence" value="ECO:0007669"/>
    <property type="project" value="InterPro"/>
</dbReference>
<dbReference type="GO" id="GO:0046872">
    <property type="term" value="F:metal ion binding"/>
    <property type="evidence" value="ECO:0007669"/>
    <property type="project" value="UniProtKB-KW"/>
</dbReference>
<keyword evidence="5" id="KW-1015">Disulfide bond</keyword>
<dbReference type="InterPro" id="IPR006076">
    <property type="entry name" value="FAD-dep_OxRdtase"/>
</dbReference>
<evidence type="ECO:0000259" key="6">
    <source>
        <dbReference type="PROSITE" id="PS51296"/>
    </source>
</evidence>
<evidence type="ECO:0000313" key="7">
    <source>
        <dbReference type="EMBL" id="RFU69137.1"/>
    </source>
</evidence>
<dbReference type="Pfam" id="PF01266">
    <property type="entry name" value="DAO"/>
    <property type="match status" value="1"/>
</dbReference>
<dbReference type="PANTHER" id="PTHR13847">
    <property type="entry name" value="SARCOSINE DEHYDROGENASE-RELATED"/>
    <property type="match status" value="1"/>
</dbReference>
<protein>
    <submittedName>
        <fullName evidence="7">FAD-dependent oxidoreductase</fullName>
    </submittedName>
</protein>
<dbReference type="AlphaFoldDB" id="A0A372LNG2"/>
<dbReference type="GO" id="GO:0016705">
    <property type="term" value="F:oxidoreductase activity, acting on paired donors, with incorporation or reduction of molecular oxygen"/>
    <property type="evidence" value="ECO:0007669"/>
    <property type="project" value="UniProtKB-ARBA"/>
</dbReference>
<keyword evidence="2" id="KW-0479">Metal-binding</keyword>
<evidence type="ECO:0000256" key="4">
    <source>
        <dbReference type="ARBA" id="ARBA00023014"/>
    </source>
</evidence>
<comment type="caution">
    <text evidence="7">The sequence shown here is derived from an EMBL/GenBank/DDBJ whole genome shotgun (WGS) entry which is preliminary data.</text>
</comment>
<dbReference type="GO" id="GO:0004497">
    <property type="term" value="F:monooxygenase activity"/>
    <property type="evidence" value="ECO:0007669"/>
    <property type="project" value="UniProtKB-ARBA"/>
</dbReference>
<feature type="domain" description="Rieske" evidence="6">
    <location>
        <begin position="431"/>
        <end position="517"/>
    </location>
</feature>
<keyword evidence="3" id="KW-0408">Iron</keyword>
<evidence type="ECO:0000256" key="3">
    <source>
        <dbReference type="ARBA" id="ARBA00023004"/>
    </source>
</evidence>
<dbReference type="CDD" id="cd03477">
    <property type="entry name" value="Rieske_YhfW_C"/>
    <property type="match status" value="1"/>
</dbReference>
<dbReference type="EMBL" id="QVTE01000029">
    <property type="protein sequence ID" value="RFU69137.1"/>
    <property type="molecule type" value="Genomic_DNA"/>
</dbReference>
<evidence type="ECO:0000313" key="8">
    <source>
        <dbReference type="Proteomes" id="UP000264541"/>
    </source>
</evidence>
<gene>
    <name evidence="7" type="ORF">D0469_10305</name>
</gene>
<dbReference type="Gene3D" id="3.30.9.10">
    <property type="entry name" value="D-Amino Acid Oxidase, subunit A, domain 2"/>
    <property type="match status" value="1"/>
</dbReference>
<dbReference type="SUPFAM" id="SSF51971">
    <property type="entry name" value="Nucleotide-binding domain"/>
    <property type="match status" value="1"/>
</dbReference>
<dbReference type="InterPro" id="IPR036188">
    <property type="entry name" value="FAD/NAD-bd_sf"/>
</dbReference>
<dbReference type="OrthoDB" id="9767869at2"/>
<keyword evidence="4" id="KW-0411">Iron-sulfur</keyword>
<dbReference type="RefSeq" id="WP_117326661.1">
    <property type="nucleotide sequence ID" value="NZ_QVTE01000029.1"/>
</dbReference>
<dbReference type="InterPro" id="IPR017941">
    <property type="entry name" value="Rieske_2Fe-2S"/>
</dbReference>
<sequence length="517" mass="57415">MDDFKNREWSLPQIPEPYWRDSAPLPSFPKLQENIETDVAIVGAGILGITSAYLLSKQGVKVTVIDSGKILNGTTGHTTAKITAQHGLIYDQLINSVGENQAKLYYEANSEAMNFIRNLVEEHNIDCDLSTEDAYVYTNDDKYIEKIQNEKKAYDRLGIPGEIVDNLPLPIEIKTAIVMRNQGQFHPLKYLTSLIPVITGAGGKIFEDTTAIDIEEGDHPRVLTRDGHAISSNTVIVGSHYPFYDGKGLYFTRLHPDRSYVIAVNTEKDYPGGMYINAEQPTRSLRCTSVNGSEPLVLFGGESHKTGQSHHTLEHYQALESYAAQTFGIKEIPYRWSTQDLITLDKIPYVGEITSGSPNILVGTGFAKWGMTNSTAAALLLTDLIMKKENRFYDLYTPTRFNAKSTVKSAGTFIKENADVAKHFIQGKMENTGITPDILKDDEACVVSINGKRAGAYRDTEGTLHLVDTTCTHMGCEVEWNNGERTWDCPCHGSRFSFTGEVVEGPAVEPLKKVEQE</sequence>